<dbReference type="AlphaFoldDB" id="A0A8J6KU58"/>
<dbReference type="InterPro" id="IPR002870">
    <property type="entry name" value="Peptidase_M12B_N"/>
</dbReference>
<evidence type="ECO:0000313" key="5">
    <source>
        <dbReference type="Proteomes" id="UP000710432"/>
    </source>
</evidence>
<feature type="domain" description="Peptidase M12B propeptide" evidence="3">
    <location>
        <begin position="97"/>
        <end position="183"/>
    </location>
</feature>
<dbReference type="Pfam" id="PF01562">
    <property type="entry name" value="Pep_M12B_propep"/>
    <property type="match status" value="1"/>
</dbReference>
<comment type="caution">
    <text evidence="4">The sequence shown here is derived from an EMBL/GenBank/DDBJ whole genome shotgun (WGS) entry which is preliminary data.</text>
</comment>
<dbReference type="Proteomes" id="UP000710432">
    <property type="component" value="Unassembled WGS sequence"/>
</dbReference>
<organism evidence="4 5">
    <name type="scientific">Microtus ochrogaster</name>
    <name type="common">Prairie vole</name>
    <dbReference type="NCBI Taxonomy" id="79684"/>
    <lineage>
        <taxon>Eukaryota</taxon>
        <taxon>Metazoa</taxon>
        <taxon>Chordata</taxon>
        <taxon>Craniata</taxon>
        <taxon>Vertebrata</taxon>
        <taxon>Euteleostomi</taxon>
        <taxon>Mammalia</taxon>
        <taxon>Eutheria</taxon>
        <taxon>Euarchontoglires</taxon>
        <taxon>Glires</taxon>
        <taxon>Rodentia</taxon>
        <taxon>Myomorpha</taxon>
        <taxon>Muroidea</taxon>
        <taxon>Cricetidae</taxon>
        <taxon>Arvicolinae</taxon>
        <taxon>Microtus</taxon>
    </lineage>
</organism>
<evidence type="ECO:0000256" key="1">
    <source>
        <dbReference type="ARBA" id="ARBA00023157"/>
    </source>
</evidence>
<feature type="compositionally biased region" description="Basic and acidic residues" evidence="2">
    <location>
        <begin position="228"/>
        <end position="243"/>
    </location>
</feature>
<accession>A0A8J6KU58</accession>
<dbReference type="EMBL" id="JAATJU010021600">
    <property type="protein sequence ID" value="KAH0513280.1"/>
    <property type="molecule type" value="Genomic_DNA"/>
</dbReference>
<feature type="region of interest" description="Disordered" evidence="2">
    <location>
        <begin position="220"/>
        <end position="260"/>
    </location>
</feature>
<evidence type="ECO:0000259" key="3">
    <source>
        <dbReference type="Pfam" id="PF01562"/>
    </source>
</evidence>
<gene>
    <name evidence="4" type="ORF">LTLLF_140925</name>
</gene>
<keyword evidence="1" id="KW-1015">Disulfide bond</keyword>
<protein>
    <submittedName>
        <fullName evidence="4">A disintegrin and metalloproteinase with thrombospondin motifs 18</fullName>
    </submittedName>
</protein>
<reference evidence="4" key="1">
    <citation type="submission" date="2020-03" db="EMBL/GenBank/DDBJ databases">
        <title>Studies in the Genomics of Life Span.</title>
        <authorList>
            <person name="Glass D."/>
        </authorList>
    </citation>
    <scope>NUCLEOTIDE SEQUENCE</scope>
    <source>
        <strain evidence="4">LTLLF</strain>
        <tissue evidence="4">Muscle</tissue>
    </source>
</reference>
<proteinExistence type="predicted"/>
<evidence type="ECO:0000256" key="2">
    <source>
        <dbReference type="SAM" id="MobiDB-lite"/>
    </source>
</evidence>
<sequence length="260" mass="27290">MECVLLFASALRAADPGPPWGPVGLGRLAKAGATTEGRAAQRGSGRRPTRCAAHTRVSPFSLLQALQLCCLCCASVAVALASDSSSGGSGLNDDYVFVTPVEVDSGGSYISHDILHNRKRRSAHGASSSLHYRFSAFGQDLHLELKPSAILSSHFIVQVLGKDGASETREPEAQQCLYQGFIRNDSSSSVAVSTCAGLAHGPSGPSAEDTAPGCLLQELKGVSAEGSTPDKLESRLSLRREYPDDPIENPAGIDEENILT</sequence>
<evidence type="ECO:0000313" key="4">
    <source>
        <dbReference type="EMBL" id="KAH0513280.1"/>
    </source>
</evidence>
<name>A0A8J6KU58_MICOH</name>